<organism evidence="2 3">
    <name type="scientific">Spodoptera exigua</name>
    <name type="common">Beet armyworm</name>
    <name type="synonym">Noctua fulgens</name>
    <dbReference type="NCBI Taxonomy" id="7107"/>
    <lineage>
        <taxon>Eukaryota</taxon>
        <taxon>Metazoa</taxon>
        <taxon>Ecdysozoa</taxon>
        <taxon>Arthropoda</taxon>
        <taxon>Hexapoda</taxon>
        <taxon>Insecta</taxon>
        <taxon>Pterygota</taxon>
        <taxon>Neoptera</taxon>
        <taxon>Endopterygota</taxon>
        <taxon>Lepidoptera</taxon>
        <taxon>Glossata</taxon>
        <taxon>Ditrysia</taxon>
        <taxon>Noctuoidea</taxon>
        <taxon>Noctuidae</taxon>
        <taxon>Amphipyrinae</taxon>
        <taxon>Spodoptera</taxon>
    </lineage>
</organism>
<evidence type="ECO:0000313" key="3">
    <source>
        <dbReference type="Proteomes" id="UP000814243"/>
    </source>
</evidence>
<comment type="caution">
    <text evidence="2">The sequence shown here is derived from an EMBL/GenBank/DDBJ whole genome shotgun (WGS) entry which is preliminary data.</text>
</comment>
<feature type="compositionally biased region" description="Pro residues" evidence="1">
    <location>
        <begin position="183"/>
        <end position="199"/>
    </location>
</feature>
<feature type="region of interest" description="Disordered" evidence="1">
    <location>
        <begin position="39"/>
        <end position="230"/>
    </location>
</feature>
<dbReference type="Proteomes" id="UP000814243">
    <property type="component" value="Unassembled WGS sequence"/>
</dbReference>
<evidence type="ECO:0000313" key="2">
    <source>
        <dbReference type="EMBL" id="KAH9634670.1"/>
    </source>
</evidence>
<feature type="compositionally biased region" description="Low complexity" evidence="1">
    <location>
        <begin position="131"/>
        <end position="152"/>
    </location>
</feature>
<gene>
    <name evidence="2" type="ORF">HF086_000642</name>
</gene>
<dbReference type="PRINTS" id="PR01217">
    <property type="entry name" value="PRICHEXTENSN"/>
</dbReference>
<reference evidence="2" key="1">
    <citation type="journal article" date="2021" name="G3 (Bethesda)">
        <title>Genome and transcriptome analysis of the beet armyworm Spodoptera exigua reveals targets for pest control. .</title>
        <authorList>
            <person name="Simon S."/>
            <person name="Breeschoten T."/>
            <person name="Jansen H.J."/>
            <person name="Dirks R.P."/>
            <person name="Schranz M.E."/>
            <person name="Ros V.I.D."/>
        </authorList>
    </citation>
    <scope>NUCLEOTIDE SEQUENCE</scope>
    <source>
        <strain evidence="2">TB_SE_WUR_2020</strain>
    </source>
</reference>
<feature type="compositionally biased region" description="Basic and acidic residues" evidence="1">
    <location>
        <begin position="70"/>
        <end position="92"/>
    </location>
</feature>
<feature type="compositionally biased region" description="Polar residues" evidence="1">
    <location>
        <begin position="101"/>
        <end position="117"/>
    </location>
</feature>
<proteinExistence type="predicted"/>
<name>A0A922SEG1_SPOEX</name>
<sequence>MQQSCTESDGIQDTCRHCEALLQILRSFYRCKLLAMNCKKTSASEGRPPERASDPRPEDPKPPFPNGVESPRKLPCKPEPRPPDSRSEERKTQPMCRVRITSPTFPSASVPSSNMPPTNIPSPKLAPTNVTSSNFPPTSSKSSNLAPTSNPSPSFPPTSNPSPHFPPTSIPSPDFPSSSIPSPSLPPTSIPYPNFPPTSIPSSNFLPTSIPSPNFPPTSNPSFHFPPTTIPSPTFPANNIPCPNFPPTSIQSSNFLPTSIPSPTFPLTGVQSSRKLSNNVPQLTIPPPSIPPPDPCFVNPLVSEPLPESSYDMNRPYAINNLGPPLITSHGPVLLSPGALDRKYNEFNWMPGASSRRHIRSPPEVMPSPPTSTPSHHIVIYPVQQEHGPMRHEVFFGCTQPYCHYCHKNCKPTAPRETFATFPGGIWTPQPGEVTATVPPTPPATADPRYGPEAPETSRYNPMMPTPVSPQGVIQAPPGFWERPFNPPPPAPVGNSPILDNPFDEMDLQARLQELERSFANINPYE</sequence>
<evidence type="ECO:0000256" key="1">
    <source>
        <dbReference type="SAM" id="MobiDB-lite"/>
    </source>
</evidence>
<feature type="compositionally biased region" description="Basic and acidic residues" evidence="1">
    <location>
        <begin position="47"/>
        <end position="61"/>
    </location>
</feature>
<dbReference type="EMBL" id="JACEFF010000599">
    <property type="protein sequence ID" value="KAH9634670.1"/>
    <property type="molecule type" value="Genomic_DNA"/>
</dbReference>
<feature type="compositionally biased region" description="Pro residues" evidence="1">
    <location>
        <begin position="153"/>
        <end position="174"/>
    </location>
</feature>
<feature type="region of interest" description="Disordered" evidence="1">
    <location>
        <begin position="354"/>
        <end position="374"/>
    </location>
</feature>
<protein>
    <submittedName>
        <fullName evidence="2">Uncharacterized protein</fullName>
    </submittedName>
</protein>
<dbReference type="AlphaFoldDB" id="A0A922SEG1"/>
<accession>A0A922SEG1</accession>